<keyword evidence="1" id="KW-1133">Transmembrane helix</keyword>
<feature type="transmembrane region" description="Helical" evidence="1">
    <location>
        <begin position="42"/>
        <end position="61"/>
    </location>
</feature>
<protein>
    <recommendedName>
        <fullName evidence="2">DUF6535 domain-containing protein</fullName>
    </recommendedName>
</protein>
<evidence type="ECO:0000313" key="3">
    <source>
        <dbReference type="EMBL" id="KDR78371.1"/>
    </source>
</evidence>
<dbReference type="Pfam" id="PF20153">
    <property type="entry name" value="DUF6535"/>
    <property type="match status" value="1"/>
</dbReference>
<evidence type="ECO:0000259" key="2">
    <source>
        <dbReference type="Pfam" id="PF20153"/>
    </source>
</evidence>
<feature type="transmembrane region" description="Helical" evidence="1">
    <location>
        <begin position="205"/>
        <end position="234"/>
    </location>
</feature>
<evidence type="ECO:0000313" key="4">
    <source>
        <dbReference type="Proteomes" id="UP000027222"/>
    </source>
</evidence>
<keyword evidence="1" id="KW-0472">Membrane</keyword>
<dbReference type="EMBL" id="KL142375">
    <property type="protein sequence ID" value="KDR78371.1"/>
    <property type="molecule type" value="Genomic_DNA"/>
</dbReference>
<dbReference type="AlphaFoldDB" id="A0A067T5H2"/>
<gene>
    <name evidence="3" type="ORF">GALMADRAFT_95066</name>
</gene>
<feature type="transmembrane region" description="Helical" evidence="1">
    <location>
        <begin position="176"/>
        <end position="199"/>
    </location>
</feature>
<feature type="transmembrane region" description="Helical" evidence="1">
    <location>
        <begin position="118"/>
        <end position="140"/>
    </location>
</feature>
<reference evidence="4" key="1">
    <citation type="journal article" date="2014" name="Proc. Natl. Acad. Sci. U.S.A.">
        <title>Extensive sampling of basidiomycete genomes demonstrates inadequacy of the white-rot/brown-rot paradigm for wood decay fungi.</title>
        <authorList>
            <person name="Riley R."/>
            <person name="Salamov A.A."/>
            <person name="Brown D.W."/>
            <person name="Nagy L.G."/>
            <person name="Floudas D."/>
            <person name="Held B.W."/>
            <person name="Levasseur A."/>
            <person name="Lombard V."/>
            <person name="Morin E."/>
            <person name="Otillar R."/>
            <person name="Lindquist E.A."/>
            <person name="Sun H."/>
            <person name="LaButti K.M."/>
            <person name="Schmutz J."/>
            <person name="Jabbour D."/>
            <person name="Luo H."/>
            <person name="Baker S.E."/>
            <person name="Pisabarro A.G."/>
            <person name="Walton J.D."/>
            <person name="Blanchette R.A."/>
            <person name="Henrissat B."/>
            <person name="Martin F."/>
            <person name="Cullen D."/>
            <person name="Hibbett D.S."/>
            <person name="Grigoriev I.V."/>
        </authorList>
    </citation>
    <scope>NUCLEOTIDE SEQUENCE [LARGE SCALE GENOMIC DNA]</scope>
    <source>
        <strain evidence="4">CBS 339.88</strain>
    </source>
</reference>
<dbReference type="InterPro" id="IPR045338">
    <property type="entry name" value="DUF6535"/>
</dbReference>
<accession>A0A067T5H2</accession>
<dbReference type="HOGENOM" id="CLU_018402_0_0_1"/>
<name>A0A067T5H2_GALM3</name>
<keyword evidence="4" id="KW-1185">Reference proteome</keyword>
<sequence length="717" mass="83009">MWNLDDPFLYAPPIPEGDPWDLLLEPLLNRDKMRCDAWKEEVQNLLIFAGLFSAVVTAFIIESYKNLQPNPNDAIISLLSQIATRLDNSASTNVSGARLSTDNIEFLPTPSSIRVNTFWFLSLVLSLTTVLIGIVSLQWLREHQAYPNLTPKQMYALFNMRIEGLQKWHVPKIFTLLPLLLQTALVLFLGGIIDFLLAFGNVVVIPVGAVIGSTVFFMAATTVLPTIQGFLLYLPFPYFGQRLPVQCPYKSPQSLAFRAISRFGFQICSRLYPTLRHVGHQVVHYALLRSSEKKNQSDDDYFTRYILSAWKKRTWAQFDLAWLSVRDAYMRRAYRRATKRDNLGHDLEQHTPLFDIVQGLLKSIRSRKYETPHTEFSFAAEYYCLTEISDSVCSHWQTSRTCPRGDSQLQNAYFQDLLSGRSDEHICLSDFFEFTAAPELWEEDIEVTSPLVQKTIAALHHEAIFMFLSRVDQHHPLENLKRLSMHKLELKLRLMGHFYKETHRLLPSASLSQAPTCLTIDGNFEFRHEIEDDKRDVFLLQLTHVVRAYFKCVDNVLPKKSFHSHHHFPRFLYLAFVLLSSTPDYDMSTKRALHFRKVVYSSTFNDIAERLKLQMSFPPTEKWPSLLFYAAALYIREFAWYPMTIRPSLKLLISTMRKIKERTIDLGIVNEELEEILGQMVPTEEISGFSEQWWTFLDHQCIIPDQAADIPDVQIRS</sequence>
<keyword evidence="1" id="KW-0812">Transmembrane</keyword>
<dbReference type="OrthoDB" id="3235960at2759"/>
<dbReference type="STRING" id="685588.A0A067T5H2"/>
<organism evidence="3 4">
    <name type="scientific">Galerina marginata (strain CBS 339.88)</name>
    <dbReference type="NCBI Taxonomy" id="685588"/>
    <lineage>
        <taxon>Eukaryota</taxon>
        <taxon>Fungi</taxon>
        <taxon>Dikarya</taxon>
        <taxon>Basidiomycota</taxon>
        <taxon>Agaricomycotina</taxon>
        <taxon>Agaricomycetes</taxon>
        <taxon>Agaricomycetidae</taxon>
        <taxon>Agaricales</taxon>
        <taxon>Agaricineae</taxon>
        <taxon>Strophariaceae</taxon>
        <taxon>Galerina</taxon>
    </lineage>
</organism>
<dbReference type="Proteomes" id="UP000027222">
    <property type="component" value="Unassembled WGS sequence"/>
</dbReference>
<proteinExistence type="predicted"/>
<feature type="domain" description="DUF6535" evidence="2">
    <location>
        <begin position="20"/>
        <end position="197"/>
    </location>
</feature>
<evidence type="ECO:0000256" key="1">
    <source>
        <dbReference type="SAM" id="Phobius"/>
    </source>
</evidence>